<evidence type="ECO:0000256" key="4">
    <source>
        <dbReference type="SAM" id="MobiDB-lite"/>
    </source>
</evidence>
<dbReference type="SUPFAM" id="SSF50998">
    <property type="entry name" value="Quinoprotein alcohol dehydrogenase-like"/>
    <property type="match status" value="1"/>
</dbReference>
<dbReference type="InterPro" id="IPR057588">
    <property type="entry name" value="NWD1/2-like_WH"/>
</dbReference>
<dbReference type="Pfam" id="PF25469">
    <property type="entry name" value="WHD_NWD1"/>
    <property type="match status" value="1"/>
</dbReference>
<dbReference type="InterPro" id="IPR036322">
    <property type="entry name" value="WD40_repeat_dom_sf"/>
</dbReference>
<evidence type="ECO:0000256" key="1">
    <source>
        <dbReference type="ARBA" id="ARBA00022574"/>
    </source>
</evidence>
<evidence type="ECO:0000313" key="6">
    <source>
        <dbReference type="EMBL" id="KAJ3639874.1"/>
    </source>
</evidence>
<dbReference type="PROSITE" id="PS50082">
    <property type="entry name" value="WD_REPEATS_2"/>
    <property type="match status" value="9"/>
</dbReference>
<keyword evidence="2" id="KW-0677">Repeat</keyword>
<feature type="repeat" description="WD" evidence="3">
    <location>
        <begin position="1176"/>
        <end position="1217"/>
    </location>
</feature>
<dbReference type="InterPro" id="IPR019775">
    <property type="entry name" value="WD40_repeat_CS"/>
</dbReference>
<dbReference type="InterPro" id="IPR001680">
    <property type="entry name" value="WD40_rpt"/>
</dbReference>
<gene>
    <name evidence="6" type="ORF">Zmor_003205</name>
</gene>
<feature type="domain" description="AAA+ ATPase" evidence="5">
    <location>
        <begin position="366"/>
        <end position="525"/>
    </location>
</feature>
<dbReference type="Proteomes" id="UP001168821">
    <property type="component" value="Unassembled WGS sequence"/>
</dbReference>
<dbReference type="InterPro" id="IPR020472">
    <property type="entry name" value="WD40_PAC1"/>
</dbReference>
<feature type="repeat" description="WD" evidence="3">
    <location>
        <begin position="873"/>
        <end position="908"/>
    </location>
</feature>
<dbReference type="InterPro" id="IPR003593">
    <property type="entry name" value="AAA+_ATPase"/>
</dbReference>
<dbReference type="PROSITE" id="PS50294">
    <property type="entry name" value="WD_REPEATS_REGION"/>
    <property type="match status" value="7"/>
</dbReference>
<evidence type="ECO:0000259" key="5">
    <source>
        <dbReference type="SMART" id="SM00382"/>
    </source>
</evidence>
<feature type="compositionally biased region" description="Basic and acidic residues" evidence="4">
    <location>
        <begin position="1594"/>
        <end position="1612"/>
    </location>
</feature>
<organism evidence="6 7">
    <name type="scientific">Zophobas morio</name>
    <dbReference type="NCBI Taxonomy" id="2755281"/>
    <lineage>
        <taxon>Eukaryota</taxon>
        <taxon>Metazoa</taxon>
        <taxon>Ecdysozoa</taxon>
        <taxon>Arthropoda</taxon>
        <taxon>Hexapoda</taxon>
        <taxon>Insecta</taxon>
        <taxon>Pterygota</taxon>
        <taxon>Neoptera</taxon>
        <taxon>Endopterygota</taxon>
        <taxon>Coleoptera</taxon>
        <taxon>Polyphaga</taxon>
        <taxon>Cucujiformia</taxon>
        <taxon>Tenebrionidae</taxon>
        <taxon>Zophobas</taxon>
    </lineage>
</organism>
<dbReference type="PROSITE" id="PS00678">
    <property type="entry name" value="WD_REPEATS_1"/>
    <property type="match status" value="3"/>
</dbReference>
<feature type="repeat" description="WD" evidence="3">
    <location>
        <begin position="1040"/>
        <end position="1081"/>
    </location>
</feature>
<dbReference type="InterPro" id="IPR041664">
    <property type="entry name" value="AAA_16"/>
</dbReference>
<feature type="region of interest" description="Disordered" evidence="4">
    <location>
        <begin position="1570"/>
        <end position="1612"/>
    </location>
</feature>
<dbReference type="SUPFAM" id="SSF52540">
    <property type="entry name" value="P-loop containing nucleoside triphosphate hydrolases"/>
    <property type="match status" value="1"/>
</dbReference>
<dbReference type="Pfam" id="PF00400">
    <property type="entry name" value="WD40"/>
    <property type="match status" value="9"/>
</dbReference>
<proteinExistence type="predicted"/>
<dbReference type="CDD" id="cd00200">
    <property type="entry name" value="WD40"/>
    <property type="match status" value="2"/>
</dbReference>
<evidence type="ECO:0000256" key="3">
    <source>
        <dbReference type="PROSITE-ProRule" id="PRU00221"/>
    </source>
</evidence>
<feature type="compositionally biased region" description="Polar residues" evidence="4">
    <location>
        <begin position="1583"/>
        <end position="1592"/>
    </location>
</feature>
<dbReference type="SMART" id="SM00382">
    <property type="entry name" value="AAA"/>
    <property type="match status" value="1"/>
</dbReference>
<feature type="repeat" description="WD" evidence="3">
    <location>
        <begin position="1340"/>
        <end position="1382"/>
    </location>
</feature>
<evidence type="ECO:0000313" key="7">
    <source>
        <dbReference type="Proteomes" id="UP001168821"/>
    </source>
</evidence>
<dbReference type="SUPFAM" id="SSF50978">
    <property type="entry name" value="WD40 repeat-like"/>
    <property type="match status" value="1"/>
</dbReference>
<dbReference type="InterPro" id="IPR027417">
    <property type="entry name" value="P-loop_NTPase"/>
</dbReference>
<reference evidence="6" key="1">
    <citation type="journal article" date="2023" name="G3 (Bethesda)">
        <title>Whole genome assemblies of Zophobas morio and Tenebrio molitor.</title>
        <authorList>
            <person name="Kaur S."/>
            <person name="Stinson S.A."/>
            <person name="diCenzo G.C."/>
        </authorList>
    </citation>
    <scope>NUCLEOTIDE SEQUENCE</scope>
    <source>
        <strain evidence="6">QUZm001</strain>
    </source>
</reference>
<dbReference type="PANTHER" id="PTHR19871">
    <property type="entry name" value="BETA TRANSDUCIN-RELATED PROTEIN"/>
    <property type="match status" value="1"/>
</dbReference>
<feature type="repeat" description="WD" evidence="3">
    <location>
        <begin position="957"/>
        <end position="998"/>
    </location>
</feature>
<feature type="repeat" description="WD" evidence="3">
    <location>
        <begin position="1298"/>
        <end position="1339"/>
    </location>
</feature>
<dbReference type="InterPro" id="IPR015943">
    <property type="entry name" value="WD40/YVTN_repeat-like_dom_sf"/>
</dbReference>
<feature type="repeat" description="WD" evidence="3">
    <location>
        <begin position="1218"/>
        <end position="1259"/>
    </location>
</feature>
<sequence length="1612" mass="182565">MKNNDETILEILQGHKTSKWPAAKLVKIFIASTKADFVEERRLLLEYVGPELQTVFDEQKIEVELVDMHFGASEKDTFDAKLFEDHLHEIRMCHKLSRGCFFLSLVGNKYEPLIVPPRLEAEIFEALLDKVGELGLNCDILENWYFKEGNEYILKDCRFSTLEEWRAISEEIITIVHECMINMPAPAKKVLNNTLKSVVEQQFNFALGLAPGTAHRVINIFRHWDVPEETDKFHQENSNHVNKTIDKYCSEQIKLFHSNVKLLIPEENNIYFKVPWKPGGINLIHEEHEAYLNEFKNRVLNKLKGLIKKSLDDEPELKSKKKIVEENFQENITHLTLCYEDMRADFSNSEILERIKQIVQNTTNVRHNPILIYGNPGSGKTSLIQTIYRNFEKWFSCRTLRIIRFTSTTPRSSYNLELLRVICQQICIALKLPEGFLPRDASFDPLYINNWFQSLLRNFEDMNQVLVIFIDDLHLLNPLDADAINALSWLPITLPKKVHMICTTSTELEKLRMTPVQKERFKNPDSYLEIPTPDSLEDFVNKKFDALEDSFTKNAVARLSSLITCSEYGLTETELLEILMPTSNSEAVIHVEDANFNFSSLCSIRRKFEPLLREKIMSGKLLIEWSHVLIKDIVRRRYLHNQETLRNTHTELANLFFFEFCRDESCEDEEEEGEPAPLLSEIRETPFQSTVYKDVTYSQRHIEEAWIHLLLAGDTIKLKSLCMCNYDFLLAALQTFSVSYLRCLLEHVRCYLLDREIELVYYSIRKSTDVLTRDTYQLGTQLISWLRPVIERGGGLMSSLVTSAMAWCDGFTLPLVVPLTDWLQPPLPQQSRVINTPNVRLIESTPSGQHVICVVDSEPQLWHIMSNQLVHTFKGHTGKIICMAVTKHSQYLFTGSYDLSIIVWDLKSFAVKLRIHEHIAPVLCITGGLNNSVIISGGEDSSIIITSLSDGHVVMKIDHHRGPVTSVKVTSTGDILVSGSQDGRVCLWSLETFTLLNTITLQSPIQMIEVSADSVFLLACCRDNNLYLRTLATGTELHSLVEHKTKVRSICLTQDSCRAVIGGADGKVYIYDIHSAKLIKCLTGQSGEVTAVRVTDKDDFLLTAGGNRVMFYPFRSDDNIKNFNKMKKKSQHHLQPHGGFLTCLDISRDGQLSVTGALDHIVNVWQLNSQELVLTLKGHTGPITAVSFAANGLFVASGSEDKTVKVWGLTLGTLVSTFTGHQAAVSTVFVMMDSSRVISSDRNDTLCIWLADNGNLLQTYPGPSKCVRATNNMKYAIATNGDVSLKIWSLVKDDEKYNVNHSEEITCFVLTIDSQHIITGSRDMSLKVWQVVGGKLSQVLIGHTDAVTCVAVSVSDKSQVISGSCDNNLIVWDINTGADLYTLSAHLSYVTCVKLSGDGTTAVSGSDDKSIIIWDTKRGLQLTSLQLHYPIISIEPTSDFSRISVLLKDTHFMPIICLHNTPAKYVKLPTYCAPDKDIIENPKPAPKRQMKRLLKKEVSLDTYTWQKKYAHLTSNLVIPAVDERFKRRFSVSASMEEISKIPQMKDSQGGLGAKQASLAQSQHFDQLEALWNKRSPPRRRLHQSLSKQSSLAESHLDSSDEDGHLEDGKYVT</sequence>
<comment type="caution">
    <text evidence="6">The sequence shown here is derived from an EMBL/GenBank/DDBJ whole genome shotgun (WGS) entry which is preliminary data.</text>
</comment>
<dbReference type="InterPro" id="IPR052752">
    <property type="entry name" value="NACHT-WD_repeat"/>
</dbReference>
<protein>
    <recommendedName>
        <fullName evidence="5">AAA+ ATPase domain-containing protein</fullName>
    </recommendedName>
</protein>
<dbReference type="Gene3D" id="3.40.50.300">
    <property type="entry name" value="P-loop containing nucleotide triphosphate hydrolases"/>
    <property type="match status" value="1"/>
</dbReference>
<accession>A0AA38HMF0</accession>
<name>A0AA38HMF0_9CUCU</name>
<dbReference type="InterPro" id="IPR011047">
    <property type="entry name" value="Quinoprotein_ADH-like_sf"/>
</dbReference>
<dbReference type="EMBL" id="JALNTZ010000010">
    <property type="protein sequence ID" value="KAJ3639874.1"/>
    <property type="molecule type" value="Genomic_DNA"/>
</dbReference>
<evidence type="ECO:0000256" key="2">
    <source>
        <dbReference type="ARBA" id="ARBA00022737"/>
    </source>
</evidence>
<keyword evidence="7" id="KW-1185">Reference proteome</keyword>
<dbReference type="SMART" id="SM00320">
    <property type="entry name" value="WD40"/>
    <property type="match status" value="13"/>
</dbReference>
<dbReference type="PANTHER" id="PTHR19871:SF28">
    <property type="entry name" value="AAA+ ATPASE DOMAIN-CONTAINING PROTEIN"/>
    <property type="match status" value="1"/>
</dbReference>
<dbReference type="Gene3D" id="2.130.10.10">
    <property type="entry name" value="YVTN repeat-like/Quinoprotein amine dehydrogenase"/>
    <property type="match status" value="4"/>
</dbReference>
<feature type="repeat" description="WD" evidence="3">
    <location>
        <begin position="1383"/>
        <end position="1424"/>
    </location>
</feature>
<feature type="repeat" description="WD" evidence="3">
    <location>
        <begin position="1134"/>
        <end position="1175"/>
    </location>
</feature>
<keyword evidence="1 3" id="KW-0853">WD repeat</keyword>
<dbReference type="Pfam" id="PF13191">
    <property type="entry name" value="AAA_16"/>
    <property type="match status" value="1"/>
</dbReference>
<dbReference type="PRINTS" id="PR00320">
    <property type="entry name" value="GPROTEINBRPT"/>
</dbReference>